<evidence type="ECO:0000256" key="3">
    <source>
        <dbReference type="ARBA" id="ARBA00022898"/>
    </source>
</evidence>
<dbReference type="GO" id="GO:0033387">
    <property type="term" value="P:putrescine biosynthetic process from arginine, via ornithine"/>
    <property type="evidence" value="ECO:0007669"/>
    <property type="project" value="TreeGrafter"/>
</dbReference>
<dbReference type="AlphaFoldDB" id="A0A8H8DFD5"/>
<dbReference type="InterPro" id="IPR022644">
    <property type="entry name" value="De-COase2_N"/>
</dbReference>
<accession>A0A8H8DFD5</accession>
<comment type="similarity">
    <text evidence="2 10">Belongs to the Orn/Lys/Arg decarboxylase class-II family.</text>
</comment>
<dbReference type="CDD" id="cd00622">
    <property type="entry name" value="PLPDE_III_ODC"/>
    <property type="match status" value="1"/>
</dbReference>
<keyword evidence="14" id="KW-1185">Reference proteome</keyword>
<feature type="active site" description="Proton donor" evidence="9">
    <location>
        <position position="337"/>
    </location>
</feature>
<dbReference type="OrthoDB" id="5034579at2759"/>
<dbReference type="EMBL" id="JAEFCI010012676">
    <property type="protein sequence ID" value="KAG5455857.1"/>
    <property type="molecule type" value="Genomic_DNA"/>
</dbReference>
<dbReference type="InterPro" id="IPR000183">
    <property type="entry name" value="Orn/DAP/Arg_de-COase"/>
</dbReference>
<evidence type="ECO:0000256" key="1">
    <source>
        <dbReference type="ARBA" id="ARBA00001933"/>
    </source>
</evidence>
<comment type="caution">
    <text evidence="13">The sequence shown here is derived from an EMBL/GenBank/DDBJ whole genome shotgun (WGS) entry which is preliminary data.</text>
</comment>
<evidence type="ECO:0000256" key="4">
    <source>
        <dbReference type="ARBA" id="ARBA00023239"/>
    </source>
</evidence>
<evidence type="ECO:0000256" key="7">
    <source>
        <dbReference type="ARBA" id="ARBA00046672"/>
    </source>
</evidence>
<evidence type="ECO:0000256" key="2">
    <source>
        <dbReference type="ARBA" id="ARBA00008872"/>
    </source>
</evidence>
<evidence type="ECO:0000256" key="5">
    <source>
        <dbReference type="ARBA" id="ARBA00034115"/>
    </source>
</evidence>
<comment type="cofactor">
    <cofactor evidence="1 9">
        <name>pyridoxal 5'-phosphate</name>
        <dbReference type="ChEBI" id="CHEBI:597326"/>
    </cofactor>
</comment>
<dbReference type="InterPro" id="IPR022643">
    <property type="entry name" value="De-COase2_C"/>
</dbReference>
<keyword evidence="4" id="KW-0456">Lyase</keyword>
<dbReference type="Pfam" id="PF00278">
    <property type="entry name" value="Orn_DAP_Arg_deC"/>
    <property type="match status" value="1"/>
</dbReference>
<evidence type="ECO:0000313" key="13">
    <source>
        <dbReference type="EMBL" id="KAG5455857.1"/>
    </source>
</evidence>
<comment type="catalytic activity">
    <reaction evidence="8">
        <text>L-ornithine + H(+) = putrescine + CO2</text>
        <dbReference type="Rhea" id="RHEA:22964"/>
        <dbReference type="ChEBI" id="CHEBI:15378"/>
        <dbReference type="ChEBI" id="CHEBI:16526"/>
        <dbReference type="ChEBI" id="CHEBI:46911"/>
        <dbReference type="ChEBI" id="CHEBI:326268"/>
        <dbReference type="EC" id="4.1.1.17"/>
    </reaction>
</comment>
<protein>
    <recommendedName>
        <fullName evidence="6">ornithine decarboxylase</fullName>
        <ecNumber evidence="6">4.1.1.17</ecNumber>
    </recommendedName>
</protein>
<comment type="subunit">
    <text evidence="7">Homodimer. Only the dimer is catalytically active, as the active sites are constructed of residues from both monomers.</text>
</comment>
<dbReference type="GO" id="GO:0005737">
    <property type="term" value="C:cytoplasm"/>
    <property type="evidence" value="ECO:0007669"/>
    <property type="project" value="TreeGrafter"/>
</dbReference>
<name>A0A8H8DFD5_9FUNG</name>
<dbReference type="Proteomes" id="UP000673691">
    <property type="component" value="Unassembled WGS sequence"/>
</dbReference>
<gene>
    <name evidence="13" type="ORF">BJ554DRAFT_4574</name>
</gene>
<dbReference type="InterPro" id="IPR029066">
    <property type="entry name" value="PLP-binding_barrel"/>
</dbReference>
<reference evidence="13 14" key="1">
    <citation type="journal article" name="Sci. Rep.">
        <title>Genome-scale phylogenetic analyses confirm Olpidium as the closest living zoosporic fungus to the non-flagellated, terrestrial fungi.</title>
        <authorList>
            <person name="Chang Y."/>
            <person name="Rochon D."/>
            <person name="Sekimoto S."/>
            <person name="Wang Y."/>
            <person name="Chovatia M."/>
            <person name="Sandor L."/>
            <person name="Salamov A."/>
            <person name="Grigoriev I.V."/>
            <person name="Stajich J.E."/>
            <person name="Spatafora J.W."/>
        </authorList>
    </citation>
    <scope>NUCLEOTIDE SEQUENCE [LARGE SCALE GENOMIC DNA]</scope>
    <source>
        <strain evidence="13">S191</strain>
    </source>
</reference>
<evidence type="ECO:0000259" key="12">
    <source>
        <dbReference type="Pfam" id="PF02784"/>
    </source>
</evidence>
<comment type="pathway">
    <text evidence="5">Amine and polyamine biosynthesis; putrescine biosynthesis via L-ornithine pathway; putrescine from L-ornithine: step 1/1.</text>
</comment>
<evidence type="ECO:0000313" key="14">
    <source>
        <dbReference type="Proteomes" id="UP000673691"/>
    </source>
</evidence>
<dbReference type="InterPro" id="IPR002433">
    <property type="entry name" value="Orn_de-COase"/>
</dbReference>
<evidence type="ECO:0000259" key="11">
    <source>
        <dbReference type="Pfam" id="PF00278"/>
    </source>
</evidence>
<dbReference type="SUPFAM" id="SSF51419">
    <property type="entry name" value="PLP-binding barrel"/>
    <property type="match status" value="1"/>
</dbReference>
<dbReference type="FunFam" id="3.20.20.10:FF:000005">
    <property type="entry name" value="Ornithine decarboxylase"/>
    <property type="match status" value="1"/>
</dbReference>
<keyword evidence="3 9" id="KW-0663">Pyridoxal phosphate</keyword>
<dbReference type="PROSITE" id="PS00878">
    <property type="entry name" value="ODR_DC_2_1"/>
    <property type="match status" value="1"/>
</dbReference>
<dbReference type="GO" id="GO:0004586">
    <property type="term" value="F:ornithine decarboxylase activity"/>
    <property type="evidence" value="ECO:0007669"/>
    <property type="project" value="UniProtKB-EC"/>
</dbReference>
<dbReference type="Pfam" id="PF02784">
    <property type="entry name" value="Orn_Arg_deC_N"/>
    <property type="match status" value="1"/>
</dbReference>
<feature type="domain" description="Orn/DAP/Arg decarboxylase 2 C-terminal" evidence="11">
    <location>
        <begin position="261"/>
        <end position="364"/>
    </location>
</feature>
<dbReference type="SUPFAM" id="SSF50621">
    <property type="entry name" value="Alanine racemase C-terminal domain-like"/>
    <property type="match status" value="1"/>
</dbReference>
<evidence type="ECO:0000256" key="10">
    <source>
        <dbReference type="RuleBase" id="RU003737"/>
    </source>
</evidence>
<dbReference type="InterPro" id="IPR009006">
    <property type="entry name" value="Ala_racemase/Decarboxylase_C"/>
</dbReference>
<dbReference type="PANTHER" id="PTHR11482:SF6">
    <property type="entry name" value="ORNITHINE DECARBOXYLASE 1-RELATED"/>
    <property type="match status" value="1"/>
</dbReference>
<dbReference type="Gene3D" id="2.40.37.10">
    <property type="entry name" value="Lyase, Ornithine Decarboxylase, Chain A, domain 1"/>
    <property type="match status" value="1"/>
</dbReference>
<evidence type="ECO:0000256" key="9">
    <source>
        <dbReference type="PIRSR" id="PIRSR600183-50"/>
    </source>
</evidence>
<dbReference type="InterPro" id="IPR022653">
    <property type="entry name" value="De-COase2_pyr-phos_BS"/>
</dbReference>
<organism evidence="13 14">
    <name type="scientific">Olpidium bornovanus</name>
    <dbReference type="NCBI Taxonomy" id="278681"/>
    <lineage>
        <taxon>Eukaryota</taxon>
        <taxon>Fungi</taxon>
        <taxon>Fungi incertae sedis</taxon>
        <taxon>Olpidiomycota</taxon>
        <taxon>Olpidiomycotina</taxon>
        <taxon>Olpidiomycetes</taxon>
        <taxon>Olpidiales</taxon>
        <taxon>Olpidiaceae</taxon>
        <taxon>Olpidium</taxon>
    </lineage>
</organism>
<dbReference type="PRINTS" id="PR01182">
    <property type="entry name" value="ORNDCRBXLASE"/>
</dbReference>
<evidence type="ECO:0000256" key="6">
    <source>
        <dbReference type="ARBA" id="ARBA00034138"/>
    </source>
</evidence>
<dbReference type="PRINTS" id="PR01179">
    <property type="entry name" value="ODADCRBXLASE"/>
</dbReference>
<dbReference type="PANTHER" id="PTHR11482">
    <property type="entry name" value="ARGININE/DIAMINOPIMELATE/ORNITHINE DECARBOXYLASE"/>
    <property type="match status" value="1"/>
</dbReference>
<dbReference type="EC" id="4.1.1.17" evidence="6"/>
<feature type="modified residue" description="N6-(pyridoxal phosphate)lysine" evidence="9">
    <location>
        <position position="56"/>
    </location>
</feature>
<evidence type="ECO:0000256" key="8">
    <source>
        <dbReference type="ARBA" id="ARBA00049127"/>
    </source>
</evidence>
<sequence length="388" mass="41384">MAAAAAAAAAAQWPQLVRRHCGTTDRFMQADLARVRQLYAHWQRVLPGVTPYYAVKCNSDPRLLRTLADAGAGFDCASANELGLVADMGVAASRLLHAHPCKPPGHIAHAAAAGVDLTTFDSADELHKLRRHHPRTEVLLRIRCDDGTARCKLGGKYGAEESEVADLLAAARAAGINVRGVAFHVGSAAGDPQAYARAVRASAAVCRAARALGHDADTLDVGGGFTSRSLDSIADVVRPLLRDLWGGKRVIAEPGRYFAETPFTLFCQVHGKRVRGGRRKYWISDGLYGLFNCVLYDKARPVASPLRLTRDGAGRPADGNDGDDDPQFASTIFGPTCDGLDVVIEDCSLPELSVGDWVVFPDMGAYTLPGASDFNGFEATKTPVVYTG</sequence>
<feature type="domain" description="Orn/DAP/Arg decarboxylase 2 N-terminal" evidence="12">
    <location>
        <begin position="33"/>
        <end position="259"/>
    </location>
</feature>
<proteinExistence type="inferred from homology"/>
<dbReference type="Gene3D" id="3.20.20.10">
    <property type="entry name" value="Alanine racemase"/>
    <property type="match status" value="1"/>
</dbReference>